<evidence type="ECO:0000256" key="5">
    <source>
        <dbReference type="ARBA" id="ARBA00022490"/>
    </source>
</evidence>
<evidence type="ECO:0000313" key="15">
    <source>
        <dbReference type="Proteomes" id="UP001524435"/>
    </source>
</evidence>
<evidence type="ECO:0000256" key="9">
    <source>
        <dbReference type="ARBA" id="ARBA00023239"/>
    </source>
</evidence>
<keyword evidence="10 12" id="KW-0704">Schiff base</keyword>
<feature type="active site" description="Proton donor/acceptor" evidence="12">
    <location>
        <position position="133"/>
    </location>
</feature>
<dbReference type="RefSeq" id="WP_178200012.1">
    <property type="nucleotide sequence ID" value="NZ_CALVCM010000071.1"/>
</dbReference>
<protein>
    <recommendedName>
        <fullName evidence="4 12">4-hydroxy-tetrahydrodipicolinate synthase</fullName>
        <shortName evidence="12">HTPA synthase</shortName>
        <ecNumber evidence="4 12">4.3.3.7</ecNumber>
    </recommendedName>
</protein>
<feature type="binding site" evidence="12">
    <location>
        <position position="45"/>
    </location>
    <ligand>
        <name>pyruvate</name>
        <dbReference type="ChEBI" id="CHEBI:15361"/>
    </ligand>
</feature>
<dbReference type="PANTHER" id="PTHR12128">
    <property type="entry name" value="DIHYDRODIPICOLINATE SYNTHASE"/>
    <property type="match status" value="1"/>
</dbReference>
<dbReference type="EMBL" id="JANGCH010000004">
    <property type="protein sequence ID" value="MCQ5121487.1"/>
    <property type="molecule type" value="Genomic_DNA"/>
</dbReference>
<dbReference type="InterPro" id="IPR005263">
    <property type="entry name" value="DapA"/>
</dbReference>
<dbReference type="InterPro" id="IPR002220">
    <property type="entry name" value="DapA-like"/>
</dbReference>
<evidence type="ECO:0000256" key="6">
    <source>
        <dbReference type="ARBA" id="ARBA00022605"/>
    </source>
</evidence>
<comment type="similarity">
    <text evidence="3 12 13">Belongs to the DapA family.</text>
</comment>
<comment type="function">
    <text evidence="1 12">Catalyzes the condensation of (S)-aspartate-beta-semialdehyde [(S)-ASA] and pyruvate to 4-hydroxy-tetrahydrodipicolinate (HTPA).</text>
</comment>
<dbReference type="CDD" id="cd00950">
    <property type="entry name" value="DHDPS"/>
    <property type="match status" value="1"/>
</dbReference>
<dbReference type="HAMAP" id="MF_00418">
    <property type="entry name" value="DapA"/>
    <property type="match status" value="1"/>
</dbReference>
<evidence type="ECO:0000256" key="4">
    <source>
        <dbReference type="ARBA" id="ARBA00012086"/>
    </source>
</evidence>
<dbReference type="SUPFAM" id="SSF51569">
    <property type="entry name" value="Aldolase"/>
    <property type="match status" value="1"/>
</dbReference>
<dbReference type="NCBIfam" id="TIGR00674">
    <property type="entry name" value="dapA"/>
    <property type="match status" value="1"/>
</dbReference>
<evidence type="ECO:0000256" key="1">
    <source>
        <dbReference type="ARBA" id="ARBA00003294"/>
    </source>
</evidence>
<comment type="caution">
    <text evidence="12">Was originally thought to be a dihydrodipicolinate synthase (DHDPS), catalyzing the condensation of (S)-aspartate-beta-semialdehyde [(S)-ASA] and pyruvate to dihydrodipicolinate (DHDP). However, it was shown in E.coli that the product of the enzymatic reaction is not dihydrodipicolinate but in fact (4S)-4-hydroxy-2,3,4,5-tetrahydro-(2S)-dipicolinic acid (HTPA), and that the consecutive dehydration reaction leading to DHDP is not spontaneous but catalyzed by DapB.</text>
</comment>
<evidence type="ECO:0000256" key="13">
    <source>
        <dbReference type="PIRNR" id="PIRNR001365"/>
    </source>
</evidence>
<evidence type="ECO:0000256" key="3">
    <source>
        <dbReference type="ARBA" id="ARBA00007592"/>
    </source>
</evidence>
<dbReference type="PIRSF" id="PIRSF001365">
    <property type="entry name" value="DHDPS"/>
    <property type="match status" value="1"/>
</dbReference>
<evidence type="ECO:0000256" key="7">
    <source>
        <dbReference type="ARBA" id="ARBA00022915"/>
    </source>
</evidence>
<proteinExistence type="inferred from homology"/>
<evidence type="ECO:0000256" key="12">
    <source>
        <dbReference type="HAMAP-Rule" id="MF_00418"/>
    </source>
</evidence>
<feature type="site" description="Part of a proton relay during catalysis" evidence="12">
    <location>
        <position position="107"/>
    </location>
</feature>
<accession>A0ABT1SJT3</accession>
<dbReference type="PANTHER" id="PTHR12128:SF66">
    <property type="entry name" value="4-HYDROXY-2-OXOGLUTARATE ALDOLASE, MITOCHONDRIAL"/>
    <property type="match status" value="1"/>
</dbReference>
<gene>
    <name evidence="12 14" type="primary">dapA</name>
    <name evidence="14" type="ORF">NE663_04345</name>
</gene>
<dbReference type="EC" id="4.3.3.7" evidence="4 12"/>
<organism evidence="14 15">
    <name type="scientific">Massilicoli timonensis</name>
    <dbReference type="NCBI Taxonomy" id="2015901"/>
    <lineage>
        <taxon>Bacteria</taxon>
        <taxon>Bacillati</taxon>
        <taxon>Bacillota</taxon>
        <taxon>Erysipelotrichia</taxon>
        <taxon>Erysipelotrichales</taxon>
        <taxon>Erysipelotrichaceae</taxon>
        <taxon>Massilicoli</taxon>
    </lineage>
</organism>
<keyword evidence="9 12" id="KW-0456">Lyase</keyword>
<reference evidence="14 15" key="1">
    <citation type="submission" date="2022-06" db="EMBL/GenBank/DDBJ databases">
        <title>Isolation of gut microbiota from human fecal samples.</title>
        <authorList>
            <person name="Pamer E.G."/>
            <person name="Barat B."/>
            <person name="Waligurski E."/>
            <person name="Medina S."/>
            <person name="Paddock L."/>
            <person name="Mostad J."/>
        </authorList>
    </citation>
    <scope>NUCLEOTIDE SEQUENCE [LARGE SCALE GENOMIC DNA]</scope>
    <source>
        <strain evidence="14 15">DFI.6.1</strain>
    </source>
</reference>
<comment type="caution">
    <text evidence="14">The sequence shown here is derived from an EMBL/GenBank/DDBJ whole genome shotgun (WGS) entry which is preliminary data.</text>
</comment>
<comment type="subcellular location">
    <subcellularLocation>
        <location evidence="12">Cytoplasm</location>
    </subcellularLocation>
</comment>
<dbReference type="GO" id="GO:0008840">
    <property type="term" value="F:4-hydroxy-tetrahydrodipicolinate synthase activity"/>
    <property type="evidence" value="ECO:0007669"/>
    <property type="project" value="UniProtKB-EC"/>
</dbReference>
<evidence type="ECO:0000256" key="2">
    <source>
        <dbReference type="ARBA" id="ARBA00005120"/>
    </source>
</evidence>
<keyword evidence="15" id="KW-1185">Reference proteome</keyword>
<keyword evidence="7 12" id="KW-0220">Diaminopimelate biosynthesis</keyword>
<dbReference type="InterPro" id="IPR013785">
    <property type="entry name" value="Aldolase_TIM"/>
</dbReference>
<dbReference type="PRINTS" id="PR00146">
    <property type="entry name" value="DHPICSNTHASE"/>
</dbReference>
<dbReference type="Gene3D" id="3.20.20.70">
    <property type="entry name" value="Aldolase class I"/>
    <property type="match status" value="1"/>
</dbReference>
<name>A0ABT1SJT3_9FIRM</name>
<keyword evidence="5 12" id="KW-0963">Cytoplasm</keyword>
<keyword evidence="6 12" id="KW-0028">Amino-acid biosynthesis</keyword>
<sequence>MTKRCMVALITPFHADGSIDYMSMARLIRRLLKEGCDGFVVCGTTAETPTLRKEERRQILRFVISQVKGKAAIYYGCGSNDTLATIAACKEVEKEAIDGVLLVTPYYNKPSQEGLYRHFSAIAQATTLPIMLYQVPARCGVAMEAETIIRLAHDHETIKALKFASSDFALIRKVKENCDLTIYSGEDEMLLEGLEEGMQGIISVSAHLILPQIKKLMEQYEQSCIDPLLHLQIKAYARHLFMESSPAPLKYLLSKREECENVLRLPLVGVSAQTQKTLDAFFASTTFFFD</sequence>
<feature type="active site" description="Schiff-base intermediate with substrate" evidence="12">
    <location>
        <position position="162"/>
    </location>
</feature>
<comment type="catalytic activity">
    <reaction evidence="11 12">
        <text>L-aspartate 4-semialdehyde + pyruvate = (2S,4S)-4-hydroxy-2,3,4,5-tetrahydrodipicolinate + H2O + H(+)</text>
        <dbReference type="Rhea" id="RHEA:34171"/>
        <dbReference type="ChEBI" id="CHEBI:15361"/>
        <dbReference type="ChEBI" id="CHEBI:15377"/>
        <dbReference type="ChEBI" id="CHEBI:15378"/>
        <dbReference type="ChEBI" id="CHEBI:67139"/>
        <dbReference type="ChEBI" id="CHEBI:537519"/>
        <dbReference type="EC" id="4.3.3.7"/>
    </reaction>
</comment>
<keyword evidence="8 12" id="KW-0457">Lysine biosynthesis</keyword>
<evidence type="ECO:0000256" key="10">
    <source>
        <dbReference type="ARBA" id="ARBA00023270"/>
    </source>
</evidence>
<evidence type="ECO:0000256" key="8">
    <source>
        <dbReference type="ARBA" id="ARBA00023154"/>
    </source>
</evidence>
<dbReference type="SMART" id="SM01130">
    <property type="entry name" value="DHDPS"/>
    <property type="match status" value="1"/>
</dbReference>
<feature type="site" description="Part of a proton relay during catalysis" evidence="12">
    <location>
        <position position="44"/>
    </location>
</feature>
<evidence type="ECO:0000256" key="11">
    <source>
        <dbReference type="ARBA" id="ARBA00047836"/>
    </source>
</evidence>
<feature type="binding site" evidence="12">
    <location>
        <position position="202"/>
    </location>
    <ligand>
        <name>pyruvate</name>
        <dbReference type="ChEBI" id="CHEBI:15361"/>
    </ligand>
</feature>
<dbReference type="Proteomes" id="UP001524435">
    <property type="component" value="Unassembled WGS sequence"/>
</dbReference>
<dbReference type="Pfam" id="PF00701">
    <property type="entry name" value="DHDPS"/>
    <property type="match status" value="1"/>
</dbReference>
<evidence type="ECO:0000313" key="14">
    <source>
        <dbReference type="EMBL" id="MCQ5121487.1"/>
    </source>
</evidence>
<comment type="pathway">
    <text evidence="2 12">Amino-acid biosynthesis; L-lysine biosynthesis via DAP pathway; (S)-tetrahydrodipicolinate from L-aspartate: step 3/4.</text>
</comment>
<comment type="subunit">
    <text evidence="12">Homotetramer; dimer of dimers.</text>
</comment>